<dbReference type="PROSITE" id="PS50181">
    <property type="entry name" value="FBOX"/>
    <property type="match status" value="1"/>
</dbReference>
<reference evidence="2" key="1">
    <citation type="submission" date="2022-08" db="EMBL/GenBank/DDBJ databases">
        <authorList>
            <person name="Marques A."/>
        </authorList>
    </citation>
    <scope>NUCLEOTIDE SEQUENCE</scope>
    <source>
        <strain evidence="2">RhyPub2mFocal</strain>
        <tissue evidence="2">Leaves</tissue>
    </source>
</reference>
<protein>
    <submittedName>
        <fullName evidence="2">F-box family protein</fullName>
    </submittedName>
</protein>
<accession>A0AAV8GW24</accession>
<dbReference type="EMBL" id="JAMFTS010000001">
    <property type="protein sequence ID" value="KAJ4807476.1"/>
    <property type="molecule type" value="Genomic_DNA"/>
</dbReference>
<sequence length="420" mass="47468">MATCQTETYRESQTEIDRLSSLPDDLIITILSLLPTRTAARTSFLSRRFCNLCKASPAFDLSFRSIPFKKSVSMLKSNSYVDMATSTVLSRQPSDPPILRFHLEVPEKLPSGLTPSFICSLMTRACSLGIRHLTIDGCWHLEASLHSVFSITSLESLSLEIYSEVIFPSANTLTCLKSLSIHLHLVHNLNMMGQVEHFLLKLPCLEHLQLTIPAGAEEVRLSSQTIKTLELTLDWRCHTTYSVGLFMPSLEFLNLANLGYIERLPRIHGGIPSLRKSVITLNYLHPEHVAAVAQLLNCISQVEELSLHLGQLAFEYPFCVLLEPGEEAPAYPNLKHLDAHMCFHEPNFEGIVSLLHQSPALLSLKLVHLSTKRKRSGWRTKLPRNSDGNHQYAYFSNLHLKENNERFMKLVDKKSTLRRS</sequence>
<dbReference type="PANTHER" id="PTHR31900">
    <property type="entry name" value="F-BOX/RNI SUPERFAMILY PROTEIN-RELATED"/>
    <property type="match status" value="1"/>
</dbReference>
<keyword evidence="3" id="KW-1185">Reference proteome</keyword>
<organism evidence="2 3">
    <name type="scientific">Rhynchospora pubera</name>
    <dbReference type="NCBI Taxonomy" id="906938"/>
    <lineage>
        <taxon>Eukaryota</taxon>
        <taxon>Viridiplantae</taxon>
        <taxon>Streptophyta</taxon>
        <taxon>Embryophyta</taxon>
        <taxon>Tracheophyta</taxon>
        <taxon>Spermatophyta</taxon>
        <taxon>Magnoliopsida</taxon>
        <taxon>Liliopsida</taxon>
        <taxon>Poales</taxon>
        <taxon>Cyperaceae</taxon>
        <taxon>Cyperoideae</taxon>
        <taxon>Rhynchosporeae</taxon>
        <taxon>Rhynchospora</taxon>
    </lineage>
</organism>
<dbReference type="SUPFAM" id="SSF81383">
    <property type="entry name" value="F-box domain"/>
    <property type="match status" value="1"/>
</dbReference>
<evidence type="ECO:0000259" key="1">
    <source>
        <dbReference type="PROSITE" id="PS50181"/>
    </source>
</evidence>
<comment type="caution">
    <text evidence="2">The sequence shown here is derived from an EMBL/GenBank/DDBJ whole genome shotgun (WGS) entry which is preliminary data.</text>
</comment>
<dbReference type="PANTHER" id="PTHR31900:SF32">
    <property type="entry name" value="F-BOX_RNI_FBD-LIKE DOMAIN PROTEIN"/>
    <property type="match status" value="1"/>
</dbReference>
<dbReference type="SUPFAM" id="SSF52047">
    <property type="entry name" value="RNI-like"/>
    <property type="match status" value="1"/>
</dbReference>
<gene>
    <name evidence="2" type="ORF">LUZ62_020042</name>
</gene>
<dbReference type="Proteomes" id="UP001140206">
    <property type="component" value="Chromosome 1"/>
</dbReference>
<dbReference type="AlphaFoldDB" id="A0AAV8GW24"/>
<dbReference type="Gene3D" id="1.20.1280.50">
    <property type="match status" value="1"/>
</dbReference>
<dbReference type="InterPro" id="IPR001810">
    <property type="entry name" value="F-box_dom"/>
</dbReference>
<dbReference type="InterPro" id="IPR050232">
    <property type="entry name" value="FBL13/AtMIF1-like"/>
</dbReference>
<proteinExistence type="predicted"/>
<feature type="domain" description="F-box" evidence="1">
    <location>
        <begin position="16"/>
        <end position="66"/>
    </location>
</feature>
<evidence type="ECO:0000313" key="2">
    <source>
        <dbReference type="EMBL" id="KAJ4807476.1"/>
    </source>
</evidence>
<name>A0AAV8GW24_9POAL</name>
<dbReference type="InterPro" id="IPR036047">
    <property type="entry name" value="F-box-like_dom_sf"/>
</dbReference>
<dbReference type="Gene3D" id="3.80.10.10">
    <property type="entry name" value="Ribonuclease Inhibitor"/>
    <property type="match status" value="1"/>
</dbReference>
<dbReference type="Pfam" id="PF00646">
    <property type="entry name" value="F-box"/>
    <property type="match status" value="1"/>
</dbReference>
<evidence type="ECO:0000313" key="3">
    <source>
        <dbReference type="Proteomes" id="UP001140206"/>
    </source>
</evidence>
<dbReference type="InterPro" id="IPR032675">
    <property type="entry name" value="LRR_dom_sf"/>
</dbReference>